<evidence type="ECO:0000259" key="15">
    <source>
        <dbReference type="PROSITE" id="PS51915"/>
    </source>
</evidence>
<dbReference type="PANTHER" id="PTHR24390:SF159">
    <property type="entry name" value="GROWTH FACTOR INDEPENDENT 1 TRANSCRIPTIONAL REPRESSOR"/>
    <property type="match status" value="1"/>
</dbReference>
<evidence type="ECO:0000256" key="8">
    <source>
        <dbReference type="ARBA" id="ARBA00023125"/>
    </source>
</evidence>
<evidence type="ECO:0000256" key="11">
    <source>
        <dbReference type="PROSITE-ProRule" id="PRU00042"/>
    </source>
</evidence>
<protein>
    <recommendedName>
        <fullName evidence="18">Protein krueppel</fullName>
    </recommendedName>
</protein>
<evidence type="ECO:0000256" key="13">
    <source>
        <dbReference type="SAM" id="MobiDB-lite"/>
    </source>
</evidence>
<keyword evidence="4" id="KW-0677">Repeat</keyword>
<keyword evidence="6 12" id="KW-0862">Zinc</keyword>
<name>A0A1A9WLD2_9MUSC</name>
<accession>A0A1A9WLD2</accession>
<dbReference type="Gene3D" id="3.40.1800.20">
    <property type="match status" value="1"/>
</dbReference>
<dbReference type="SUPFAM" id="SSF57667">
    <property type="entry name" value="beta-beta-alpha zinc fingers"/>
    <property type="match status" value="4"/>
</dbReference>
<dbReference type="Proteomes" id="UP000091820">
    <property type="component" value="Unassembled WGS sequence"/>
</dbReference>
<sequence>MAAMWAMQTMCRLCMAGDNKLKEKEIVPNNLIIKEENFPEMISIYSIPRQQNISIAIVQIIKETLPKLHVADNLLPKLVCTTCLQKLMDLYEFQEKCLQSEQKYKKLLTEESQKDPLDKSEFLSNMKEIDEIVVKMDLDDRLLNDSNLKDSEIDDIISIISDIKDEDIQTCSDISVDFVWTDSNSESNDSDWATDDKKNKSKAKAKIAKKTNKKDDKTKQTECLETNRNLEMITDQQFPCEFCKKLYKTKDTLRKHHRISHGTGKDKRVTCNVCKKELKPYSFKEHMQLHSGNMNDKQNIIIDILNIILILLSEIKPYLCSECGKSFSSSSTLRQHLLRHKADRQYHCSYCPRKFPCKSDLLSHSQIHQAKPKSHICDVCGSGFSKPYLLKKHKMYHNNERPFTCEYCGKSFFTAEKLRRHTRTHTGEKPYRCSYCEKAYCQSNELMKHLRLHLGENVYQCELCPLRLPNVKILREHFASHKDDDEETRERNLLALKSLEMKGIYSK</sequence>
<keyword evidence="9" id="KW-0804">Transcription</keyword>
<reference evidence="17" key="1">
    <citation type="submission" date="2014-03" db="EMBL/GenBank/DDBJ databases">
        <authorList>
            <person name="Aksoy S."/>
            <person name="Warren W."/>
            <person name="Wilson R.K."/>
        </authorList>
    </citation>
    <scope>NUCLEOTIDE SEQUENCE [LARGE SCALE GENOMIC DNA]</scope>
    <source>
        <strain evidence="17">IAEA</strain>
    </source>
</reference>
<dbReference type="SMART" id="SM00355">
    <property type="entry name" value="ZnF_C2H2"/>
    <property type="match status" value="8"/>
</dbReference>
<dbReference type="GO" id="GO:0005634">
    <property type="term" value="C:nucleus"/>
    <property type="evidence" value="ECO:0007669"/>
    <property type="project" value="UniProtKB-SubCell"/>
</dbReference>
<keyword evidence="3 12" id="KW-0479">Metal-binding</keyword>
<reference evidence="16" key="2">
    <citation type="submission" date="2020-05" db="UniProtKB">
        <authorList>
            <consortium name="EnsemblMetazoa"/>
        </authorList>
    </citation>
    <scope>IDENTIFICATION</scope>
    <source>
        <strain evidence="16">IAEA</strain>
    </source>
</reference>
<keyword evidence="17" id="KW-1185">Reference proteome</keyword>
<dbReference type="GO" id="GO:0003700">
    <property type="term" value="F:DNA-binding transcription factor activity"/>
    <property type="evidence" value="ECO:0007669"/>
    <property type="project" value="TreeGrafter"/>
</dbReference>
<comment type="similarity">
    <text evidence="2">Belongs to the krueppel C2H2-type zinc-finger protein family.</text>
</comment>
<feature type="binding site" evidence="12">
    <location>
        <position position="80"/>
    </location>
    <ligand>
        <name>Zn(2+)</name>
        <dbReference type="ChEBI" id="CHEBI:29105"/>
    </ligand>
</feature>
<dbReference type="Pfam" id="PF00096">
    <property type="entry name" value="zf-C2H2"/>
    <property type="match status" value="4"/>
</dbReference>
<dbReference type="GO" id="GO:0006357">
    <property type="term" value="P:regulation of transcription by RNA polymerase II"/>
    <property type="evidence" value="ECO:0007669"/>
    <property type="project" value="TreeGrafter"/>
</dbReference>
<evidence type="ECO:0000313" key="17">
    <source>
        <dbReference type="Proteomes" id="UP000091820"/>
    </source>
</evidence>
<dbReference type="GO" id="GO:0008270">
    <property type="term" value="F:zinc ion binding"/>
    <property type="evidence" value="ECO:0007669"/>
    <property type="project" value="UniProtKB-UniRule"/>
</dbReference>
<feature type="binding site" evidence="12">
    <location>
        <position position="83"/>
    </location>
    <ligand>
        <name>Zn(2+)</name>
        <dbReference type="ChEBI" id="CHEBI:29105"/>
    </ligand>
</feature>
<evidence type="ECO:0000256" key="9">
    <source>
        <dbReference type="ARBA" id="ARBA00023163"/>
    </source>
</evidence>
<dbReference type="Pfam" id="PF07776">
    <property type="entry name" value="zf-AD"/>
    <property type="match status" value="1"/>
</dbReference>
<evidence type="ECO:0008006" key="18">
    <source>
        <dbReference type="Google" id="ProtNLM"/>
    </source>
</evidence>
<dbReference type="FunFam" id="3.30.160.60:FF:001004">
    <property type="entry name" value="Zinc finger protein 426"/>
    <property type="match status" value="1"/>
</dbReference>
<evidence type="ECO:0000256" key="1">
    <source>
        <dbReference type="ARBA" id="ARBA00004123"/>
    </source>
</evidence>
<feature type="region of interest" description="Disordered" evidence="13">
    <location>
        <begin position="184"/>
        <end position="219"/>
    </location>
</feature>
<dbReference type="SUPFAM" id="SSF57716">
    <property type="entry name" value="Glucocorticoid receptor-like (DNA-binding domain)"/>
    <property type="match status" value="1"/>
</dbReference>
<feature type="domain" description="ZAD" evidence="15">
    <location>
        <begin position="9"/>
        <end position="107"/>
    </location>
</feature>
<feature type="domain" description="C2H2-type" evidence="14">
    <location>
        <begin position="431"/>
        <end position="458"/>
    </location>
</feature>
<evidence type="ECO:0000256" key="12">
    <source>
        <dbReference type="PROSITE-ProRule" id="PRU01263"/>
    </source>
</evidence>
<evidence type="ECO:0000256" key="6">
    <source>
        <dbReference type="ARBA" id="ARBA00022833"/>
    </source>
</evidence>
<feature type="domain" description="C2H2-type" evidence="14">
    <location>
        <begin position="238"/>
        <end position="266"/>
    </location>
</feature>
<evidence type="ECO:0000256" key="2">
    <source>
        <dbReference type="ARBA" id="ARBA00006991"/>
    </source>
</evidence>
<proteinExistence type="inferred from homology"/>
<dbReference type="GO" id="GO:0000978">
    <property type="term" value="F:RNA polymerase II cis-regulatory region sequence-specific DNA binding"/>
    <property type="evidence" value="ECO:0007669"/>
    <property type="project" value="TreeGrafter"/>
</dbReference>
<keyword evidence="5 11" id="KW-0863">Zinc-finger</keyword>
<feature type="domain" description="C2H2-type" evidence="14">
    <location>
        <begin position="375"/>
        <end position="402"/>
    </location>
</feature>
<evidence type="ECO:0000313" key="16">
    <source>
        <dbReference type="EnsemblMetazoa" id="GBRI023806-PA"/>
    </source>
</evidence>
<evidence type="ECO:0000256" key="3">
    <source>
        <dbReference type="ARBA" id="ARBA00022723"/>
    </source>
</evidence>
<evidence type="ECO:0000259" key="14">
    <source>
        <dbReference type="PROSITE" id="PS50157"/>
    </source>
</evidence>
<dbReference type="Gene3D" id="3.30.160.60">
    <property type="entry name" value="Classic Zinc Finger"/>
    <property type="match status" value="5"/>
</dbReference>
<dbReference type="SMART" id="SM00868">
    <property type="entry name" value="zf-AD"/>
    <property type="match status" value="2"/>
</dbReference>
<evidence type="ECO:0000256" key="5">
    <source>
        <dbReference type="ARBA" id="ARBA00022771"/>
    </source>
</evidence>
<evidence type="ECO:0000256" key="7">
    <source>
        <dbReference type="ARBA" id="ARBA00023015"/>
    </source>
</evidence>
<dbReference type="EnsemblMetazoa" id="GBRI023806-RA">
    <property type="protein sequence ID" value="GBRI023806-PA"/>
    <property type="gene ID" value="GBRI023806"/>
</dbReference>
<keyword evidence="8" id="KW-0238">DNA-binding</keyword>
<dbReference type="FunFam" id="3.30.160.60:FF:001370">
    <property type="entry name" value="Zinc finger protein"/>
    <property type="match status" value="1"/>
</dbReference>
<feature type="domain" description="C2H2-type" evidence="14">
    <location>
        <begin position="346"/>
        <end position="373"/>
    </location>
</feature>
<dbReference type="PROSITE" id="PS00028">
    <property type="entry name" value="ZINC_FINGER_C2H2_1"/>
    <property type="match status" value="7"/>
</dbReference>
<dbReference type="PROSITE" id="PS50157">
    <property type="entry name" value="ZINC_FINGER_C2H2_2"/>
    <property type="match status" value="6"/>
</dbReference>
<comment type="subcellular location">
    <subcellularLocation>
        <location evidence="1">Nucleus</location>
    </subcellularLocation>
</comment>
<dbReference type="InterPro" id="IPR036236">
    <property type="entry name" value="Znf_C2H2_sf"/>
</dbReference>
<evidence type="ECO:0000256" key="4">
    <source>
        <dbReference type="ARBA" id="ARBA00022737"/>
    </source>
</evidence>
<feature type="binding site" evidence="12">
    <location>
        <position position="11"/>
    </location>
    <ligand>
        <name>Zn(2+)</name>
        <dbReference type="ChEBI" id="CHEBI:29105"/>
    </ligand>
</feature>
<organism evidence="16 17">
    <name type="scientific">Glossina brevipalpis</name>
    <dbReference type="NCBI Taxonomy" id="37001"/>
    <lineage>
        <taxon>Eukaryota</taxon>
        <taxon>Metazoa</taxon>
        <taxon>Ecdysozoa</taxon>
        <taxon>Arthropoda</taxon>
        <taxon>Hexapoda</taxon>
        <taxon>Insecta</taxon>
        <taxon>Pterygota</taxon>
        <taxon>Neoptera</taxon>
        <taxon>Endopterygota</taxon>
        <taxon>Diptera</taxon>
        <taxon>Brachycera</taxon>
        <taxon>Muscomorpha</taxon>
        <taxon>Hippoboscoidea</taxon>
        <taxon>Glossinidae</taxon>
        <taxon>Glossina</taxon>
    </lineage>
</organism>
<dbReference type="AlphaFoldDB" id="A0A1A9WLD2"/>
<dbReference type="STRING" id="37001.A0A1A9WLD2"/>
<feature type="compositionally biased region" description="Basic residues" evidence="13">
    <location>
        <begin position="199"/>
        <end position="212"/>
    </location>
</feature>
<feature type="domain" description="C2H2-type" evidence="14">
    <location>
        <begin position="403"/>
        <end position="430"/>
    </location>
</feature>
<dbReference type="PROSITE" id="PS51915">
    <property type="entry name" value="ZAD"/>
    <property type="match status" value="1"/>
</dbReference>
<dbReference type="PANTHER" id="PTHR24390">
    <property type="entry name" value="ZINC FINGER PROTEIN"/>
    <property type="match status" value="1"/>
</dbReference>
<evidence type="ECO:0000256" key="10">
    <source>
        <dbReference type="ARBA" id="ARBA00023242"/>
    </source>
</evidence>
<dbReference type="InterPro" id="IPR013087">
    <property type="entry name" value="Znf_C2H2_type"/>
</dbReference>
<dbReference type="FunFam" id="3.30.160.60:FF:000538">
    <property type="entry name" value="zinc finger protein 853"/>
    <property type="match status" value="1"/>
</dbReference>
<feature type="domain" description="C2H2-type" evidence="14">
    <location>
        <begin position="318"/>
        <end position="345"/>
    </location>
</feature>
<keyword evidence="10" id="KW-0539">Nucleus</keyword>
<keyword evidence="7" id="KW-0805">Transcription regulation</keyword>
<dbReference type="VEuPathDB" id="VectorBase:GBRI023806"/>
<feature type="binding site" evidence="12">
    <location>
        <position position="14"/>
    </location>
    <ligand>
        <name>Zn(2+)</name>
        <dbReference type="ChEBI" id="CHEBI:29105"/>
    </ligand>
</feature>
<dbReference type="InterPro" id="IPR012934">
    <property type="entry name" value="Znf_AD"/>
</dbReference>